<dbReference type="EMBL" id="JAVXUP010000421">
    <property type="protein sequence ID" value="KAK3028361.1"/>
    <property type="molecule type" value="Genomic_DNA"/>
</dbReference>
<dbReference type="AlphaFoldDB" id="A0AA88WI98"/>
<organism evidence="1 2">
    <name type="scientific">Escallonia herrerae</name>
    <dbReference type="NCBI Taxonomy" id="1293975"/>
    <lineage>
        <taxon>Eukaryota</taxon>
        <taxon>Viridiplantae</taxon>
        <taxon>Streptophyta</taxon>
        <taxon>Embryophyta</taxon>
        <taxon>Tracheophyta</taxon>
        <taxon>Spermatophyta</taxon>
        <taxon>Magnoliopsida</taxon>
        <taxon>eudicotyledons</taxon>
        <taxon>Gunneridae</taxon>
        <taxon>Pentapetalae</taxon>
        <taxon>asterids</taxon>
        <taxon>campanulids</taxon>
        <taxon>Escalloniales</taxon>
        <taxon>Escalloniaceae</taxon>
        <taxon>Escallonia</taxon>
    </lineage>
</organism>
<protein>
    <submittedName>
        <fullName evidence="1">Uncharacterized protein</fullName>
    </submittedName>
</protein>
<gene>
    <name evidence="1" type="ORF">RJ639_039819</name>
</gene>
<name>A0AA88WI98_9ASTE</name>
<reference evidence="1" key="1">
    <citation type="submission" date="2022-12" db="EMBL/GenBank/DDBJ databases">
        <title>Draft genome assemblies for two species of Escallonia (Escalloniales).</title>
        <authorList>
            <person name="Chanderbali A."/>
            <person name="Dervinis C."/>
            <person name="Anghel I."/>
            <person name="Soltis D."/>
            <person name="Soltis P."/>
            <person name="Zapata F."/>
        </authorList>
    </citation>
    <scope>NUCLEOTIDE SEQUENCE</scope>
    <source>
        <strain evidence="1">UCBG64.0493</strain>
        <tissue evidence="1">Leaf</tissue>
    </source>
</reference>
<accession>A0AA88WI98</accession>
<evidence type="ECO:0000313" key="2">
    <source>
        <dbReference type="Proteomes" id="UP001188597"/>
    </source>
</evidence>
<proteinExistence type="predicted"/>
<dbReference type="PANTHER" id="PTHR33320">
    <property type="entry name" value="METHIONYL-TRNA SYNTHETASE"/>
    <property type="match status" value="1"/>
</dbReference>
<dbReference type="Proteomes" id="UP001188597">
    <property type="component" value="Unassembled WGS sequence"/>
</dbReference>
<dbReference type="PANTHER" id="PTHR33320:SF30">
    <property type="entry name" value="OS04G0606200 PROTEIN"/>
    <property type="match status" value="1"/>
</dbReference>
<evidence type="ECO:0000313" key="1">
    <source>
        <dbReference type="EMBL" id="KAK3028361.1"/>
    </source>
</evidence>
<keyword evidence="2" id="KW-1185">Reference proteome</keyword>
<sequence length="166" mass="18944">MCFVFVCDQDERILGRQQAPGACPYCGGAVQAMDVEKRWTFCFLPLCFNTKRKHYCSRCSRRLAFRMMNIPTDHLRRIDTPFYGFSKNSVIVERVIALPIAVGTPPTQANVMLDFMVVLVPSAYNFILGRIALNQLKAIASTYHLKMKFPREHEVGEVKAHQTVAR</sequence>
<comment type="caution">
    <text evidence="1">The sequence shown here is derived from an EMBL/GenBank/DDBJ whole genome shotgun (WGS) entry which is preliminary data.</text>
</comment>